<organism evidence="2 3">
    <name type="scientific">Nocardioides agariphilus</name>
    <dbReference type="NCBI Taxonomy" id="433664"/>
    <lineage>
        <taxon>Bacteria</taxon>
        <taxon>Bacillati</taxon>
        <taxon>Actinomycetota</taxon>
        <taxon>Actinomycetes</taxon>
        <taxon>Propionibacteriales</taxon>
        <taxon>Nocardioidaceae</taxon>
        <taxon>Nocardioides</taxon>
    </lineage>
</organism>
<dbReference type="AlphaFoldDB" id="A0A930VLJ0"/>
<accession>A0A930VLJ0</accession>
<reference evidence="2" key="1">
    <citation type="submission" date="2020-11" db="EMBL/GenBank/DDBJ databases">
        <title>Nocardioides cynanchi sp. nov., isolated from soil of rhizosphere of Cynanchum wilfordii.</title>
        <authorList>
            <person name="Lee J.-S."/>
            <person name="Suh M.K."/>
            <person name="Kim J.-S."/>
        </authorList>
    </citation>
    <scope>NUCLEOTIDE SEQUENCE</scope>
    <source>
        <strain evidence="2">KCTC 19276</strain>
    </source>
</reference>
<evidence type="ECO:0000256" key="1">
    <source>
        <dbReference type="SAM" id="SignalP"/>
    </source>
</evidence>
<comment type="caution">
    <text evidence="2">The sequence shown here is derived from an EMBL/GenBank/DDBJ whole genome shotgun (WGS) entry which is preliminary data.</text>
</comment>
<keyword evidence="3" id="KW-1185">Reference proteome</keyword>
<gene>
    <name evidence="2" type="ORF">ISU10_04160</name>
</gene>
<dbReference type="EMBL" id="JADKPO010000004">
    <property type="protein sequence ID" value="MBF4766955.1"/>
    <property type="molecule type" value="Genomic_DNA"/>
</dbReference>
<feature type="chain" id="PRO_5037091056" evidence="1">
    <location>
        <begin position="27"/>
        <end position="148"/>
    </location>
</feature>
<name>A0A930VLJ0_9ACTN</name>
<keyword evidence="1" id="KW-0732">Signal</keyword>
<dbReference type="RefSeq" id="WP_194695114.1">
    <property type="nucleotide sequence ID" value="NZ_JADKPO010000004.1"/>
</dbReference>
<feature type="signal peptide" evidence="1">
    <location>
        <begin position="1"/>
        <end position="26"/>
    </location>
</feature>
<sequence length="148" mass="15592">MFKRSLVAVTALLAVLAVLTCSPAFAAEQRGATPDAAKPATTAPGPEVVRVSSVPSWVQVANANADWKWLKGGWEIKFTKRETLAISINAGLCSAVLSLFSHPVFRVLAAACGILTWYSSTLVAKGRCLNAFVPLGLTGRFSLGSRAC</sequence>
<evidence type="ECO:0000313" key="3">
    <source>
        <dbReference type="Proteomes" id="UP000660668"/>
    </source>
</evidence>
<evidence type="ECO:0000313" key="2">
    <source>
        <dbReference type="EMBL" id="MBF4766955.1"/>
    </source>
</evidence>
<protein>
    <submittedName>
        <fullName evidence="2">Uncharacterized protein</fullName>
    </submittedName>
</protein>
<proteinExistence type="predicted"/>
<dbReference type="Proteomes" id="UP000660668">
    <property type="component" value="Unassembled WGS sequence"/>
</dbReference>